<gene>
    <name evidence="2" type="ORF">AMECASPLE_033083</name>
</gene>
<keyword evidence="3" id="KW-1185">Reference proteome</keyword>
<name>A0ABV0XJS0_9TELE</name>
<comment type="caution">
    <text evidence="2">The sequence shown here is derived from an EMBL/GenBank/DDBJ whole genome shotgun (WGS) entry which is preliminary data.</text>
</comment>
<evidence type="ECO:0000313" key="2">
    <source>
        <dbReference type="EMBL" id="MEQ2281700.1"/>
    </source>
</evidence>
<organism evidence="2 3">
    <name type="scientific">Ameca splendens</name>
    <dbReference type="NCBI Taxonomy" id="208324"/>
    <lineage>
        <taxon>Eukaryota</taxon>
        <taxon>Metazoa</taxon>
        <taxon>Chordata</taxon>
        <taxon>Craniata</taxon>
        <taxon>Vertebrata</taxon>
        <taxon>Euteleostomi</taxon>
        <taxon>Actinopterygii</taxon>
        <taxon>Neopterygii</taxon>
        <taxon>Teleostei</taxon>
        <taxon>Neoteleostei</taxon>
        <taxon>Acanthomorphata</taxon>
        <taxon>Ovalentaria</taxon>
        <taxon>Atherinomorphae</taxon>
        <taxon>Cyprinodontiformes</taxon>
        <taxon>Goodeidae</taxon>
        <taxon>Ameca</taxon>
    </lineage>
</organism>
<feature type="region of interest" description="Disordered" evidence="1">
    <location>
        <begin position="37"/>
        <end position="72"/>
    </location>
</feature>
<evidence type="ECO:0000256" key="1">
    <source>
        <dbReference type="SAM" id="MobiDB-lite"/>
    </source>
</evidence>
<proteinExistence type="predicted"/>
<evidence type="ECO:0000313" key="3">
    <source>
        <dbReference type="Proteomes" id="UP001469553"/>
    </source>
</evidence>
<dbReference type="EMBL" id="JAHRIP010004412">
    <property type="protein sequence ID" value="MEQ2281700.1"/>
    <property type="molecule type" value="Genomic_DNA"/>
</dbReference>
<accession>A0ABV0XJS0</accession>
<reference evidence="2 3" key="1">
    <citation type="submission" date="2021-06" db="EMBL/GenBank/DDBJ databases">
        <authorList>
            <person name="Palmer J.M."/>
        </authorList>
    </citation>
    <scope>NUCLEOTIDE SEQUENCE [LARGE SCALE GENOMIC DNA]</scope>
    <source>
        <strain evidence="2 3">AS_MEX2019</strain>
        <tissue evidence="2">Muscle</tissue>
    </source>
</reference>
<protein>
    <submittedName>
        <fullName evidence="2">Uncharacterized protein</fullName>
    </submittedName>
</protein>
<dbReference type="Proteomes" id="UP001469553">
    <property type="component" value="Unassembled WGS sequence"/>
</dbReference>
<sequence length="137" mass="15006">MWPAGRKMPRSAVEGVELVPCSTTGKKTTLLLLKPSFDHRPDSSLQHPGISLPSEAEESDPPVVGTNPPNLNQPGKLATIKLFHRLCDLSLGDERVQHRVSAPTREGVMAGLRRSLKYSFHRPLMSPFEVSSSTTPL</sequence>